<comment type="caution">
    <text evidence="2">The sequence shown here is derived from an EMBL/GenBank/DDBJ whole genome shotgun (WGS) entry which is preliminary data.</text>
</comment>
<feature type="transmembrane region" description="Helical" evidence="1">
    <location>
        <begin position="6"/>
        <end position="27"/>
    </location>
</feature>
<evidence type="ECO:0000313" key="3">
    <source>
        <dbReference type="Proteomes" id="UP000006428"/>
    </source>
</evidence>
<proteinExistence type="predicted"/>
<evidence type="ECO:0000256" key="1">
    <source>
        <dbReference type="SAM" id="Phobius"/>
    </source>
</evidence>
<dbReference type="EMBL" id="AGVO01000079">
    <property type="protein sequence ID" value="EHI50770.1"/>
    <property type="molecule type" value="Genomic_DNA"/>
</dbReference>
<organism evidence="2 3">
    <name type="scientific">Aeromonas salmonicida subsp. salmonicida 01-B526</name>
    <dbReference type="NCBI Taxonomy" id="1076135"/>
    <lineage>
        <taxon>Bacteria</taxon>
        <taxon>Pseudomonadati</taxon>
        <taxon>Pseudomonadota</taxon>
        <taxon>Gammaproteobacteria</taxon>
        <taxon>Aeromonadales</taxon>
        <taxon>Aeromonadaceae</taxon>
        <taxon>Aeromonas</taxon>
    </lineage>
</organism>
<keyword evidence="1" id="KW-1133">Transmembrane helix</keyword>
<dbReference type="Proteomes" id="UP000006428">
    <property type="component" value="Unassembled WGS sequence"/>
</dbReference>
<keyword evidence="1" id="KW-0472">Membrane</keyword>
<protein>
    <submittedName>
        <fullName evidence="2">Uncharacterized protein</fullName>
    </submittedName>
</protein>
<keyword evidence="3" id="KW-1185">Reference proteome</keyword>
<reference evidence="2 3" key="1">
    <citation type="journal article" date="2012" name="Front. Microbiol.">
        <title>Draft Genome Sequence of the Virulent Strain 01-B526 of the Fish Pathogen Aeromonas salmonicida.</title>
        <authorList>
            <person name="Charette S.J."/>
            <person name="Brochu F."/>
            <person name="Boyle B."/>
            <person name="Filion G."/>
            <person name="Tanaka K.H."/>
            <person name="Derome N."/>
        </authorList>
    </citation>
    <scope>NUCLEOTIDE SEQUENCE [LARGE SCALE GENOMIC DNA]</scope>
    <source>
        <strain evidence="2 3">01-B526</strain>
    </source>
</reference>
<accession>A0ABN0DVW4</accession>
<name>A0ABN0DVW4_AERSS</name>
<evidence type="ECO:0000313" key="2">
    <source>
        <dbReference type="EMBL" id="EHI50770.1"/>
    </source>
</evidence>
<gene>
    <name evidence="2" type="ORF">IYQ_20441</name>
</gene>
<sequence>MASIIPIISFIVTILVVFWPCPDPFGLKERKHRAI</sequence>
<keyword evidence="1" id="KW-0812">Transmembrane</keyword>